<proteinExistence type="predicted"/>
<sequence length="997" mass="109814">MAELVTSAVSERERLAALEATRALGIPSSPSLERVCELAREIFGTPISYVSLLDGDTQWIKADNGLPSSMPRASSFCDLTIRGGEVVVVPDAAKDARFRDSPLVAGPQGIRFYAGAPLELEPGVRLGALCLAAPEPRVLTETEARLLKRLAESVIDEVRRHASELDAARARAELDRSARENAEREEDLLRQNLLRERTESFSTSGSWEVDLATGHLTWSDGLYRLIGVEPRCGDPATLFRERVHPDDVGILDEAVASVAMGRGFSCVIRVVDGCGRVRHLSSRAEPLGGPEGAPERMIGVLNDVTQEKAVEAALRESEDHHRHAVELSPQVPWTAGPQGEIMEAGPRWAALTGMREEDTLGSGWVEALHPDDLHATLAAYGTALASGQPLDLAYRIRLTDGSYRWFRAYAAPRRAADGSIVRWYGTLEDIHDRRIAEEALRRSEAFARNILESTTDAVVVLDADWRVRYMNRRAEAFVARTSSLKVGDRLADLYPDHVFGELGRHMRAVTESGQACQVELFAHREKRWVELQICPTDEGGLSIFYRDVTEERRAREETVYLARHDTLTGLANRARFNEALAEMLASGERPDLAVLLFDLDLFKEVNDSLGHPVGDALLRQVAARLGQLVGEDALLARLGGDEFAAILRAGRAAEAAEAGARLVDGLRAPFFVEDNRIELAVSVGIAFAARDDADASPEDLFKAADIALYRAKEDGGDTARLFERSMMEHLEARQSMKRALAAAPARGELDLAFQPIIDLENERVEGVEALLRWQHPERGSVSPAEFIPLAEETGLIAEIGDWVLERACREAAGWPAHVSIAVNVSPVQFRSESLPLKVMKALTDSDLPPGRLELEIVESVLLQDSERNMRILHALKAIGVRISLDDFGTGFSSLSYLRVFPFDKLKIDRSFVSDIGRSPQSEAILRAAGELGRALSMTTTAEGVETREQLDWLRANRWSQAQGYVIGRPMPAAQIRDRLGVRPRDQARGTRQGLRTV</sequence>
<keyword evidence="2" id="KW-1185">Reference proteome</keyword>
<evidence type="ECO:0000313" key="1">
    <source>
        <dbReference type="EMBL" id="WAJ27180.1"/>
    </source>
</evidence>
<name>A0ACD4NK17_9HYPH</name>
<protein>
    <submittedName>
        <fullName evidence="1">EAL domain-containing protein</fullName>
    </submittedName>
</protein>
<dbReference type="EMBL" id="CP113520">
    <property type="protein sequence ID" value="WAJ27180.1"/>
    <property type="molecule type" value="Genomic_DNA"/>
</dbReference>
<evidence type="ECO:0000313" key="2">
    <source>
        <dbReference type="Proteomes" id="UP001163223"/>
    </source>
</evidence>
<gene>
    <name evidence="1" type="ORF">OXU80_20320</name>
</gene>
<organism evidence="1 2">
    <name type="scientific">Antarcticirhabdus aurantiaca</name>
    <dbReference type="NCBI Taxonomy" id="2606717"/>
    <lineage>
        <taxon>Bacteria</taxon>
        <taxon>Pseudomonadati</taxon>
        <taxon>Pseudomonadota</taxon>
        <taxon>Alphaproteobacteria</taxon>
        <taxon>Hyphomicrobiales</taxon>
        <taxon>Aurantimonadaceae</taxon>
        <taxon>Antarcticirhabdus</taxon>
    </lineage>
</organism>
<reference evidence="1" key="1">
    <citation type="submission" date="2022-11" db="EMBL/GenBank/DDBJ databases">
        <title>beta-Carotene-producing bacterium, Jeongeuplla avenae sp. nov., alleviates the salt stress of Arabidopsis seedlings.</title>
        <authorList>
            <person name="Jiang L."/>
            <person name="Lee J."/>
        </authorList>
    </citation>
    <scope>NUCLEOTIDE SEQUENCE</scope>
    <source>
        <strain evidence="1">DY_R2A_6</strain>
    </source>
</reference>
<accession>A0ACD4NK17</accession>
<dbReference type="Proteomes" id="UP001163223">
    <property type="component" value="Chromosome"/>
</dbReference>